<dbReference type="PANTHER" id="PTHR12604:SF2">
    <property type="entry name" value="X-RAY REPAIR CROSS-COMPLEMENTING PROTEIN 6"/>
    <property type="match status" value="1"/>
</dbReference>
<dbReference type="GO" id="GO:0043564">
    <property type="term" value="C:Ku70:Ku80 complex"/>
    <property type="evidence" value="ECO:0007669"/>
    <property type="project" value="TreeGrafter"/>
</dbReference>
<dbReference type="AlphaFoldDB" id="A0AAD4X6D8"/>
<proteinExistence type="predicted"/>
<dbReference type="GO" id="GO:0003690">
    <property type="term" value="F:double-stranded DNA binding"/>
    <property type="evidence" value="ECO:0007669"/>
    <property type="project" value="TreeGrafter"/>
</dbReference>
<dbReference type="InterPro" id="IPR036465">
    <property type="entry name" value="vWFA_dom_sf"/>
</dbReference>
<dbReference type="GO" id="GO:0042162">
    <property type="term" value="F:telomeric DNA binding"/>
    <property type="evidence" value="ECO:0007669"/>
    <property type="project" value="TreeGrafter"/>
</dbReference>
<dbReference type="Gene3D" id="3.40.50.410">
    <property type="entry name" value="von Willebrand factor, type A domain"/>
    <property type="match status" value="1"/>
</dbReference>
<evidence type="ECO:0000259" key="1">
    <source>
        <dbReference type="Pfam" id="PF03731"/>
    </source>
</evidence>
<evidence type="ECO:0000313" key="2">
    <source>
        <dbReference type="EMBL" id="KAI3853732.1"/>
    </source>
</evidence>
<dbReference type="EMBL" id="JAJJMB010015535">
    <property type="protein sequence ID" value="KAI3853732.1"/>
    <property type="molecule type" value="Genomic_DNA"/>
</dbReference>
<dbReference type="PANTHER" id="PTHR12604">
    <property type="entry name" value="KU AUTOANTIGEN DNA HELICASE"/>
    <property type="match status" value="1"/>
</dbReference>
<comment type="caution">
    <text evidence="2">The sequence shown here is derived from an EMBL/GenBank/DDBJ whole genome shotgun (WGS) entry which is preliminary data.</text>
</comment>
<organism evidence="2 3">
    <name type="scientific">Papaver atlanticum</name>
    <dbReference type="NCBI Taxonomy" id="357466"/>
    <lineage>
        <taxon>Eukaryota</taxon>
        <taxon>Viridiplantae</taxon>
        <taxon>Streptophyta</taxon>
        <taxon>Embryophyta</taxon>
        <taxon>Tracheophyta</taxon>
        <taxon>Spermatophyta</taxon>
        <taxon>Magnoliopsida</taxon>
        <taxon>Ranunculales</taxon>
        <taxon>Papaveraceae</taxon>
        <taxon>Papaveroideae</taxon>
        <taxon>Papaver</taxon>
    </lineage>
</organism>
<name>A0AAD4X6D8_9MAGN</name>
<accession>A0AAD4X6D8</accession>
<dbReference type="GO" id="GO:0000723">
    <property type="term" value="P:telomere maintenance"/>
    <property type="evidence" value="ECO:0007669"/>
    <property type="project" value="TreeGrafter"/>
</dbReference>
<gene>
    <name evidence="2" type="ORF">MKW98_025249</name>
</gene>
<reference evidence="2" key="1">
    <citation type="submission" date="2022-04" db="EMBL/GenBank/DDBJ databases">
        <title>A functionally conserved STORR gene fusion in Papaver species that diverged 16.8 million years ago.</title>
        <authorList>
            <person name="Catania T."/>
        </authorList>
    </citation>
    <scope>NUCLEOTIDE SEQUENCE</scope>
    <source>
        <strain evidence="2">S-188037</strain>
    </source>
</reference>
<dbReference type="Gene3D" id="2.40.290.10">
    <property type="match status" value="1"/>
</dbReference>
<sequence length="188" mass="21147">MESYAGLGRISFAQGLLLKGSAKSTDKRILLFTDEGDPFGRITGATEKGMIRTTLQCAKDAQDLGISIKLFPLSRQHEEVNISLFYAGQLHGLILLPMNLWRLKARTLNSPQMIKRISTGLLRLLVFKPLRCLKDYHNLRPFTLLFPSIGEIIGTTFTFIALHRSVLWLGRRRTRSTGSGQVELQECT</sequence>
<dbReference type="SUPFAM" id="SSF100939">
    <property type="entry name" value="SPOC domain-like"/>
    <property type="match status" value="1"/>
</dbReference>
<dbReference type="Proteomes" id="UP001202328">
    <property type="component" value="Unassembled WGS sequence"/>
</dbReference>
<feature type="domain" description="Ku70/Ku80 N-terminal alpha/beta" evidence="1">
    <location>
        <begin position="12"/>
        <end position="89"/>
    </location>
</feature>
<dbReference type="GO" id="GO:0006303">
    <property type="term" value="P:double-strand break repair via nonhomologous end joining"/>
    <property type="evidence" value="ECO:0007669"/>
    <property type="project" value="TreeGrafter"/>
</dbReference>
<dbReference type="SUPFAM" id="SSF53300">
    <property type="entry name" value="vWA-like"/>
    <property type="match status" value="1"/>
</dbReference>
<dbReference type="InterPro" id="IPR005161">
    <property type="entry name" value="Ku_N"/>
</dbReference>
<keyword evidence="3" id="KW-1185">Reference proteome</keyword>
<dbReference type="Pfam" id="PF03731">
    <property type="entry name" value="Ku_N"/>
    <property type="match status" value="1"/>
</dbReference>
<evidence type="ECO:0000313" key="3">
    <source>
        <dbReference type="Proteomes" id="UP001202328"/>
    </source>
</evidence>
<protein>
    <recommendedName>
        <fullName evidence="1">Ku70/Ku80 N-terminal alpha/beta domain-containing protein</fullName>
    </recommendedName>
</protein>
<dbReference type="InterPro" id="IPR016194">
    <property type="entry name" value="SPOC-like_C_dom_sf"/>
</dbReference>